<evidence type="ECO:0000313" key="11">
    <source>
        <dbReference type="Proteomes" id="UP001175226"/>
    </source>
</evidence>
<dbReference type="AlphaFoldDB" id="A0AA39J6Z3"/>
<evidence type="ECO:0000256" key="8">
    <source>
        <dbReference type="SAM" id="MobiDB-lite"/>
    </source>
</evidence>
<keyword evidence="3" id="KW-0645">Protease</keyword>
<evidence type="ECO:0000313" key="10">
    <source>
        <dbReference type="EMBL" id="KAK0436391.1"/>
    </source>
</evidence>
<dbReference type="InterPro" id="IPR036959">
    <property type="entry name" value="Peptidase_C12_UCH_sf"/>
</dbReference>
<dbReference type="InterPro" id="IPR001578">
    <property type="entry name" value="Peptidase_C12_UCH"/>
</dbReference>
<dbReference type="Pfam" id="PF01088">
    <property type="entry name" value="Peptidase_C12"/>
    <property type="match status" value="1"/>
</dbReference>
<evidence type="ECO:0000256" key="2">
    <source>
        <dbReference type="ARBA" id="ARBA00012759"/>
    </source>
</evidence>
<keyword evidence="4" id="KW-0833">Ubl conjugation pathway</keyword>
<reference evidence="10" key="1">
    <citation type="submission" date="2023-06" db="EMBL/GenBank/DDBJ databases">
        <authorList>
            <consortium name="Lawrence Berkeley National Laboratory"/>
            <person name="Ahrendt S."/>
            <person name="Sahu N."/>
            <person name="Indic B."/>
            <person name="Wong-Bajracharya J."/>
            <person name="Merenyi Z."/>
            <person name="Ke H.-M."/>
            <person name="Monk M."/>
            <person name="Kocsube S."/>
            <person name="Drula E."/>
            <person name="Lipzen A."/>
            <person name="Balint B."/>
            <person name="Henrissat B."/>
            <person name="Andreopoulos B."/>
            <person name="Martin F.M."/>
            <person name="Harder C.B."/>
            <person name="Rigling D."/>
            <person name="Ford K.L."/>
            <person name="Foster G.D."/>
            <person name="Pangilinan J."/>
            <person name="Papanicolaou A."/>
            <person name="Barry K."/>
            <person name="LaButti K."/>
            <person name="Viragh M."/>
            <person name="Koriabine M."/>
            <person name="Yan M."/>
            <person name="Riley R."/>
            <person name="Champramary S."/>
            <person name="Plett K.L."/>
            <person name="Tsai I.J."/>
            <person name="Slot J."/>
            <person name="Sipos G."/>
            <person name="Plett J."/>
            <person name="Nagy L.G."/>
            <person name="Grigoriev I.V."/>
        </authorList>
    </citation>
    <scope>NUCLEOTIDE SEQUENCE</scope>
    <source>
        <strain evidence="10">FPL87.14</strain>
    </source>
</reference>
<dbReference type="Gene3D" id="3.40.532.10">
    <property type="entry name" value="Peptidase C12, ubiquitin carboxyl-terminal hydrolase"/>
    <property type="match status" value="1"/>
</dbReference>
<comment type="caution">
    <text evidence="10">The sequence shown here is derived from an EMBL/GenBank/DDBJ whole genome shotgun (WGS) entry which is preliminary data.</text>
</comment>
<dbReference type="EMBL" id="JAUEPT010000055">
    <property type="protein sequence ID" value="KAK0436391.1"/>
    <property type="molecule type" value="Genomic_DNA"/>
</dbReference>
<protein>
    <recommendedName>
        <fullName evidence="2">ubiquitinyl hydrolase 1</fullName>
        <ecNumber evidence="2">3.4.19.12</ecNumber>
    </recommendedName>
</protein>
<feature type="domain" description="UCH catalytic" evidence="9">
    <location>
        <begin position="32"/>
        <end position="104"/>
    </location>
</feature>
<comment type="caution">
    <text evidence="7">Lacks conserved residue(s) required for the propagation of feature annotation.</text>
</comment>
<dbReference type="SUPFAM" id="SSF54001">
    <property type="entry name" value="Cysteine proteinases"/>
    <property type="match status" value="1"/>
</dbReference>
<gene>
    <name evidence="10" type="ORF">EV421DRAFT_1832025</name>
</gene>
<feature type="compositionally biased region" description="Polar residues" evidence="8">
    <location>
        <begin position="1"/>
        <end position="17"/>
    </location>
</feature>
<evidence type="ECO:0000256" key="7">
    <source>
        <dbReference type="PROSITE-ProRule" id="PRU01393"/>
    </source>
</evidence>
<name>A0AA39J6Z3_9AGAR</name>
<proteinExistence type="inferred from homology"/>
<comment type="similarity">
    <text evidence="7">Belongs to the peptidase C12 family.</text>
</comment>
<dbReference type="GO" id="GO:0006511">
    <property type="term" value="P:ubiquitin-dependent protein catabolic process"/>
    <property type="evidence" value="ECO:0007669"/>
    <property type="project" value="InterPro"/>
</dbReference>
<dbReference type="EC" id="3.4.19.12" evidence="2"/>
<evidence type="ECO:0000256" key="6">
    <source>
        <dbReference type="ARBA" id="ARBA00022807"/>
    </source>
</evidence>
<evidence type="ECO:0000259" key="9">
    <source>
        <dbReference type="PROSITE" id="PS52048"/>
    </source>
</evidence>
<keyword evidence="5" id="KW-0378">Hydrolase</keyword>
<organism evidence="10 11">
    <name type="scientific">Armillaria borealis</name>
    <dbReference type="NCBI Taxonomy" id="47425"/>
    <lineage>
        <taxon>Eukaryota</taxon>
        <taxon>Fungi</taxon>
        <taxon>Dikarya</taxon>
        <taxon>Basidiomycota</taxon>
        <taxon>Agaricomycotina</taxon>
        <taxon>Agaricomycetes</taxon>
        <taxon>Agaricomycetidae</taxon>
        <taxon>Agaricales</taxon>
        <taxon>Marasmiineae</taxon>
        <taxon>Physalacriaceae</taxon>
        <taxon>Armillaria</taxon>
    </lineage>
</organism>
<evidence type="ECO:0000256" key="3">
    <source>
        <dbReference type="ARBA" id="ARBA00022670"/>
    </source>
</evidence>
<evidence type="ECO:0000256" key="1">
    <source>
        <dbReference type="ARBA" id="ARBA00000707"/>
    </source>
</evidence>
<accession>A0AA39J6Z3</accession>
<evidence type="ECO:0000256" key="4">
    <source>
        <dbReference type="ARBA" id="ARBA00022786"/>
    </source>
</evidence>
<sequence length="104" mass="11299">MASTSNFRLDSASSETAINDDSDGQIDLVGGPFAVIESDPGVFTSLTRKLGVKHLEIVEVCDIEPWAIDHLHPYGLVFCFRWKKSASWLYSLPSSEGRPGAASV</sequence>
<dbReference type="Proteomes" id="UP001175226">
    <property type="component" value="Unassembled WGS sequence"/>
</dbReference>
<evidence type="ECO:0000256" key="5">
    <source>
        <dbReference type="ARBA" id="ARBA00022801"/>
    </source>
</evidence>
<keyword evidence="6" id="KW-0788">Thiol protease</keyword>
<dbReference type="PROSITE" id="PS52048">
    <property type="entry name" value="UCH_DOMAIN"/>
    <property type="match status" value="1"/>
</dbReference>
<feature type="region of interest" description="Disordered" evidence="8">
    <location>
        <begin position="1"/>
        <end position="24"/>
    </location>
</feature>
<comment type="catalytic activity">
    <reaction evidence="1">
        <text>Thiol-dependent hydrolysis of ester, thioester, amide, peptide and isopeptide bonds formed by the C-terminal Gly of ubiquitin (a 76-residue protein attached to proteins as an intracellular targeting signal).</text>
        <dbReference type="EC" id="3.4.19.12"/>
    </reaction>
</comment>
<keyword evidence="11" id="KW-1185">Reference proteome</keyword>
<dbReference type="InterPro" id="IPR038765">
    <property type="entry name" value="Papain-like_cys_pep_sf"/>
</dbReference>
<dbReference type="GO" id="GO:0004843">
    <property type="term" value="F:cysteine-type deubiquitinase activity"/>
    <property type="evidence" value="ECO:0007669"/>
    <property type="project" value="UniProtKB-EC"/>
</dbReference>